<dbReference type="KEGG" id="hadh:FRZ61_49130"/>
<dbReference type="EMBL" id="CP042582">
    <property type="protein sequence ID" value="QEX24970.1"/>
    <property type="molecule type" value="Genomic_DNA"/>
</dbReference>
<keyword evidence="2 3" id="KW-0479">Metal-binding</keyword>
<feature type="binding site" evidence="3">
    <location>
        <position position="50"/>
    </location>
    <ligand>
        <name>a divalent metal cation</name>
        <dbReference type="ChEBI" id="CHEBI:60240"/>
    </ligand>
</feature>
<dbReference type="RefSeq" id="WP_151120260.1">
    <property type="nucleotide sequence ID" value="NZ_CP042582.1"/>
</dbReference>
<dbReference type="InterPro" id="IPR034660">
    <property type="entry name" value="DinB/YfiT-like"/>
</dbReference>
<evidence type="ECO:0000256" key="2">
    <source>
        <dbReference type="ARBA" id="ARBA00022723"/>
    </source>
</evidence>
<dbReference type="AlphaFoldDB" id="A0A5J6N7X2"/>
<dbReference type="GO" id="GO:0046872">
    <property type="term" value="F:metal ion binding"/>
    <property type="evidence" value="ECO:0007669"/>
    <property type="project" value="UniProtKB-KW"/>
</dbReference>
<protein>
    <submittedName>
        <fullName evidence="4">Damage-inducible protein DinB</fullName>
    </submittedName>
</protein>
<dbReference type="Pfam" id="PF05163">
    <property type="entry name" value="DinB"/>
    <property type="match status" value="1"/>
</dbReference>
<dbReference type="InterPro" id="IPR007837">
    <property type="entry name" value="DinB"/>
</dbReference>
<comment type="similarity">
    <text evidence="1">Belongs to the DinB family.</text>
</comment>
<dbReference type="Proteomes" id="UP000325797">
    <property type="component" value="Chromosome"/>
</dbReference>
<dbReference type="PANTHER" id="PTHR37302">
    <property type="entry name" value="SLR1116 PROTEIN"/>
    <property type="match status" value="1"/>
</dbReference>
<reference evidence="4 5" key="1">
    <citation type="submission" date="2019-08" db="EMBL/GenBank/DDBJ databases">
        <title>Hyperibacter terrae gen. nov., sp. nov. and Hyperibacter viscosus sp. nov., two new members in the family Rhodospirillaceae isolated from the rhizosphere of Hypericum perforatum.</title>
        <authorList>
            <person name="Noviana Z."/>
        </authorList>
    </citation>
    <scope>NUCLEOTIDE SEQUENCE [LARGE SCALE GENOMIC DNA]</scope>
    <source>
        <strain evidence="4 5">R5959</strain>
    </source>
</reference>
<evidence type="ECO:0000256" key="3">
    <source>
        <dbReference type="PIRSR" id="PIRSR607837-1"/>
    </source>
</evidence>
<keyword evidence="5" id="KW-1185">Reference proteome</keyword>
<proteinExistence type="inferred from homology"/>
<accession>A0A5J6N7X2</accession>
<dbReference type="OrthoDB" id="9807509at2"/>
<evidence type="ECO:0000313" key="4">
    <source>
        <dbReference type="EMBL" id="QEX24970.1"/>
    </source>
</evidence>
<feature type="binding site" evidence="3">
    <location>
        <position position="138"/>
    </location>
    <ligand>
        <name>a divalent metal cation</name>
        <dbReference type="ChEBI" id="CHEBI:60240"/>
    </ligand>
</feature>
<dbReference type="Gene3D" id="1.20.120.450">
    <property type="entry name" value="dinb family like domain"/>
    <property type="match status" value="1"/>
</dbReference>
<sequence length="169" mass="19743">MADLPYFRRLARYNRWANRRLYSACAELSPADWAAPRAGFFPSLQKTLNHILVGDRVWLSRFEQVELVHRRLDELPYPEFSALRPAREAEDERIVTYTETLDPDRLDSDLRYRNMAGEAQLTPLRWAIAHFFNHQAHHRGQAHAMLSGTRLTPPSLDMIMFLREELPAA</sequence>
<gene>
    <name evidence="4" type="ORF">FRZ61_49130</name>
</gene>
<name>A0A5J6N7X2_9PROT</name>
<organism evidence="4 5">
    <name type="scientific">Hypericibacter adhaerens</name>
    <dbReference type="NCBI Taxonomy" id="2602016"/>
    <lineage>
        <taxon>Bacteria</taxon>
        <taxon>Pseudomonadati</taxon>
        <taxon>Pseudomonadota</taxon>
        <taxon>Alphaproteobacteria</taxon>
        <taxon>Rhodospirillales</taxon>
        <taxon>Dongiaceae</taxon>
        <taxon>Hypericibacter</taxon>
    </lineage>
</organism>
<dbReference type="PANTHER" id="PTHR37302:SF1">
    <property type="entry name" value="PROTEIN DINB"/>
    <property type="match status" value="1"/>
</dbReference>
<evidence type="ECO:0000256" key="1">
    <source>
        <dbReference type="ARBA" id="ARBA00008635"/>
    </source>
</evidence>
<evidence type="ECO:0000313" key="5">
    <source>
        <dbReference type="Proteomes" id="UP000325797"/>
    </source>
</evidence>
<dbReference type="SUPFAM" id="SSF109854">
    <property type="entry name" value="DinB/YfiT-like putative metalloenzymes"/>
    <property type="match status" value="1"/>
</dbReference>
<feature type="binding site" evidence="3">
    <location>
        <position position="134"/>
    </location>
    <ligand>
        <name>a divalent metal cation</name>
        <dbReference type="ChEBI" id="CHEBI:60240"/>
    </ligand>
</feature>